<feature type="non-terminal residue" evidence="1">
    <location>
        <position position="38"/>
    </location>
</feature>
<sequence>MRVMWTGMRPSTGPRESLGEIPRNDLVELLTKVKHTAI</sequence>
<gene>
    <name evidence="1" type="ORF">FQN60_016198</name>
</gene>
<dbReference type="EMBL" id="VOFY01000012">
    <property type="protein sequence ID" value="KAA8587336.1"/>
    <property type="molecule type" value="Genomic_DNA"/>
</dbReference>
<keyword evidence="2" id="KW-1185">Reference proteome</keyword>
<evidence type="ECO:0000313" key="2">
    <source>
        <dbReference type="Proteomes" id="UP000327493"/>
    </source>
</evidence>
<protein>
    <submittedName>
        <fullName evidence="1">Uncharacterized protein</fullName>
    </submittedName>
</protein>
<evidence type="ECO:0000313" key="1">
    <source>
        <dbReference type="EMBL" id="KAA8587336.1"/>
    </source>
</evidence>
<organism evidence="1 2">
    <name type="scientific">Etheostoma spectabile</name>
    <name type="common">orangethroat darter</name>
    <dbReference type="NCBI Taxonomy" id="54343"/>
    <lineage>
        <taxon>Eukaryota</taxon>
        <taxon>Metazoa</taxon>
        <taxon>Chordata</taxon>
        <taxon>Craniata</taxon>
        <taxon>Vertebrata</taxon>
        <taxon>Euteleostomi</taxon>
        <taxon>Actinopterygii</taxon>
        <taxon>Neopterygii</taxon>
        <taxon>Teleostei</taxon>
        <taxon>Neoteleostei</taxon>
        <taxon>Acanthomorphata</taxon>
        <taxon>Eupercaria</taxon>
        <taxon>Perciformes</taxon>
        <taxon>Percoidei</taxon>
        <taxon>Percidae</taxon>
        <taxon>Etheostomatinae</taxon>
        <taxon>Etheostoma</taxon>
    </lineage>
</organism>
<name>A0A5J5D3Q6_9PERO</name>
<reference evidence="1 2" key="1">
    <citation type="submission" date="2019-08" db="EMBL/GenBank/DDBJ databases">
        <title>A chromosome-level genome assembly, high-density linkage maps, and genome scans reveal the genomic architecture of hybrid incompatibilities underlying speciation via character displacement in darters (Percidae: Etheostominae).</title>
        <authorList>
            <person name="Moran R.L."/>
            <person name="Catchen J.M."/>
            <person name="Fuller R.C."/>
        </authorList>
    </citation>
    <scope>NUCLEOTIDE SEQUENCE [LARGE SCALE GENOMIC DNA]</scope>
    <source>
        <strain evidence="1">EspeVRDwgs_2016</strain>
        <tissue evidence="1">Muscle</tissue>
    </source>
</reference>
<dbReference type="Proteomes" id="UP000327493">
    <property type="component" value="Chromosome 12"/>
</dbReference>
<comment type="caution">
    <text evidence="1">The sequence shown here is derived from an EMBL/GenBank/DDBJ whole genome shotgun (WGS) entry which is preliminary data.</text>
</comment>
<proteinExistence type="predicted"/>
<accession>A0A5J5D3Q6</accession>
<dbReference type="AlphaFoldDB" id="A0A5J5D3Q6"/>